<sequence length="65" mass="6946">MSDYKSSGIRVKRAHIQKNSSSDSKGLLSAEECAARVVDNLSPTDMPGTLWDSFRDGEKVDGSGG</sequence>
<dbReference type="Proteomes" id="UP000016568">
    <property type="component" value="Unassembled WGS sequence"/>
</dbReference>
<protein>
    <submittedName>
        <fullName evidence="2">Uncharacterized protein</fullName>
    </submittedName>
</protein>
<dbReference type="AlphaFoldDB" id="U2YBN0"/>
<accession>U2YBN0</accession>
<evidence type="ECO:0000313" key="2">
    <source>
        <dbReference type="EMBL" id="GAD50906.1"/>
    </source>
</evidence>
<proteinExistence type="predicted"/>
<gene>
    <name evidence="2" type="ORF">NT2_12_01650</name>
</gene>
<reference evidence="2 3" key="1">
    <citation type="submission" date="2013-09" db="EMBL/GenBank/DDBJ databases">
        <title>Whole genome shotgun sequence of Novosphingobium tardaugens NBRC 16725.</title>
        <authorList>
            <person name="Isaki S."/>
            <person name="Hosoyama A."/>
            <person name="Tsuchikane K."/>
            <person name="Katsumata H."/>
            <person name="Ando Y."/>
            <person name="Yamazaki S."/>
            <person name="Fujita N."/>
        </authorList>
    </citation>
    <scope>NUCLEOTIDE SEQUENCE [LARGE SCALE GENOMIC DNA]</scope>
    <source>
        <strain evidence="2 3">NBRC 16725</strain>
    </source>
</reference>
<feature type="compositionally biased region" description="Basic and acidic residues" evidence="1">
    <location>
        <begin position="53"/>
        <end position="65"/>
    </location>
</feature>
<keyword evidence="3" id="KW-1185">Reference proteome</keyword>
<comment type="caution">
    <text evidence="2">The sequence shown here is derived from an EMBL/GenBank/DDBJ whole genome shotgun (WGS) entry which is preliminary data.</text>
</comment>
<feature type="region of interest" description="Disordered" evidence="1">
    <location>
        <begin position="40"/>
        <end position="65"/>
    </location>
</feature>
<dbReference type="EMBL" id="BASZ01000012">
    <property type="protein sequence ID" value="GAD50906.1"/>
    <property type="molecule type" value="Genomic_DNA"/>
</dbReference>
<evidence type="ECO:0000313" key="3">
    <source>
        <dbReference type="Proteomes" id="UP000016568"/>
    </source>
</evidence>
<name>U2YBN0_9SPHN</name>
<organism evidence="2 3">
    <name type="scientific">Caenibius tardaugens NBRC 16725</name>
    <dbReference type="NCBI Taxonomy" id="1219035"/>
    <lineage>
        <taxon>Bacteria</taxon>
        <taxon>Pseudomonadati</taxon>
        <taxon>Pseudomonadota</taxon>
        <taxon>Alphaproteobacteria</taxon>
        <taxon>Sphingomonadales</taxon>
        <taxon>Erythrobacteraceae</taxon>
        <taxon>Caenibius</taxon>
    </lineage>
</organism>
<evidence type="ECO:0000256" key="1">
    <source>
        <dbReference type="SAM" id="MobiDB-lite"/>
    </source>
</evidence>